<evidence type="ECO:0000256" key="5">
    <source>
        <dbReference type="ARBA" id="ARBA00022826"/>
    </source>
</evidence>
<reference evidence="14" key="1">
    <citation type="submission" date="2018-05" db="EMBL/GenBank/DDBJ databases">
        <authorList>
            <person name="Lanie J.A."/>
            <person name="Ng W.-L."/>
            <person name="Kazmierczak K.M."/>
            <person name="Andrzejewski T.M."/>
            <person name="Davidsen T.M."/>
            <person name="Wayne K.J."/>
            <person name="Tettelin H."/>
            <person name="Glass J.I."/>
            <person name="Rusch D."/>
            <person name="Podicherti R."/>
            <person name="Tsui H.-C.T."/>
            <person name="Winkler M.E."/>
        </authorList>
    </citation>
    <scope>NUCLEOTIDE SEQUENCE</scope>
</reference>
<dbReference type="PANTHER" id="PTHR11537:SF254">
    <property type="entry name" value="POTASSIUM VOLTAGE-GATED CHANNEL PROTEIN SHAB"/>
    <property type="match status" value="1"/>
</dbReference>
<sequence length="363" mass="40192">MSGLKRESIVNFLDNPETGFAVAYAIISLLLIFLTLFAIAFELQAPIFVKQHGWFFSSLEILILGFFSFDLTLRIICYKNRLKYLTSFYGLVDVLTVVPGLIGIFIPLGINTTWIRLLRIFRLWRAIPIIQLVGSENVVAGLSGRVLPFMAAALGLKVLTLVLEDHEWWPTIGNLSVVLGVVGFALAILLGAKLSVVNGRLYAIEDAVCRIVGALRMLRANSDISQEVTVWANQFEENLRNPDKTGIRNMREQTEALAVRLEAGGVRGPNVAGFHRDVAYVLHRATAEIPVAYEAFLRYVTISYTAAVVLVVPGLTGVIASALVVYALVGAYFLVEDMDSPLSFDKDSYIRADLEPLSQFNEY</sequence>
<accession>A0A381TNY9</accession>
<keyword evidence="7" id="KW-0630">Potassium</keyword>
<evidence type="ECO:0000256" key="6">
    <source>
        <dbReference type="ARBA" id="ARBA00022882"/>
    </source>
</evidence>
<protein>
    <recommendedName>
        <fullName evidence="13">Ion transport domain-containing protein</fullName>
    </recommendedName>
</protein>
<dbReference type="EMBL" id="UINC01004838">
    <property type="protein sequence ID" value="SVA17221.1"/>
    <property type="molecule type" value="Genomic_DNA"/>
</dbReference>
<dbReference type="Pfam" id="PF00520">
    <property type="entry name" value="Ion_trans"/>
    <property type="match status" value="1"/>
</dbReference>
<evidence type="ECO:0000259" key="13">
    <source>
        <dbReference type="Pfam" id="PF00520"/>
    </source>
</evidence>
<feature type="transmembrane region" description="Helical" evidence="12">
    <location>
        <begin position="88"/>
        <end position="108"/>
    </location>
</feature>
<dbReference type="PRINTS" id="PR00169">
    <property type="entry name" value="KCHANNEL"/>
</dbReference>
<name>A0A381TNY9_9ZZZZ</name>
<feature type="transmembrane region" description="Helical" evidence="12">
    <location>
        <begin position="169"/>
        <end position="192"/>
    </location>
</feature>
<keyword evidence="2" id="KW-0813">Transport</keyword>
<evidence type="ECO:0000256" key="2">
    <source>
        <dbReference type="ARBA" id="ARBA00022448"/>
    </source>
</evidence>
<keyword evidence="11" id="KW-0407">Ion channel</keyword>
<keyword evidence="5" id="KW-0631">Potassium channel</keyword>
<dbReference type="GO" id="GO:0008076">
    <property type="term" value="C:voltage-gated potassium channel complex"/>
    <property type="evidence" value="ECO:0007669"/>
    <property type="project" value="InterPro"/>
</dbReference>
<keyword evidence="3" id="KW-0633">Potassium transport</keyword>
<evidence type="ECO:0000313" key="14">
    <source>
        <dbReference type="EMBL" id="SVA17221.1"/>
    </source>
</evidence>
<proteinExistence type="predicted"/>
<evidence type="ECO:0000256" key="9">
    <source>
        <dbReference type="ARBA" id="ARBA00023065"/>
    </source>
</evidence>
<evidence type="ECO:0000256" key="7">
    <source>
        <dbReference type="ARBA" id="ARBA00022958"/>
    </source>
</evidence>
<gene>
    <name evidence="14" type="ORF">METZ01_LOCUS70075</name>
</gene>
<feature type="transmembrane region" description="Helical" evidence="12">
    <location>
        <begin position="21"/>
        <end position="41"/>
    </location>
</feature>
<evidence type="ECO:0000256" key="11">
    <source>
        <dbReference type="ARBA" id="ARBA00023303"/>
    </source>
</evidence>
<keyword evidence="8 12" id="KW-1133">Transmembrane helix</keyword>
<dbReference type="SUPFAM" id="SSF81324">
    <property type="entry name" value="Voltage-gated potassium channels"/>
    <property type="match status" value="1"/>
</dbReference>
<dbReference type="InterPro" id="IPR005821">
    <property type="entry name" value="Ion_trans_dom"/>
</dbReference>
<feature type="transmembrane region" description="Helical" evidence="12">
    <location>
        <begin position="146"/>
        <end position="163"/>
    </location>
</feature>
<dbReference type="InterPro" id="IPR027359">
    <property type="entry name" value="Volt_channel_dom_sf"/>
</dbReference>
<evidence type="ECO:0000256" key="1">
    <source>
        <dbReference type="ARBA" id="ARBA00004141"/>
    </source>
</evidence>
<keyword evidence="9" id="KW-0406">Ion transport</keyword>
<dbReference type="InterPro" id="IPR028325">
    <property type="entry name" value="VG_K_chnl"/>
</dbReference>
<keyword evidence="10 12" id="KW-0472">Membrane</keyword>
<comment type="subcellular location">
    <subcellularLocation>
        <location evidence="1">Membrane</location>
        <topology evidence="1">Multi-pass membrane protein</topology>
    </subcellularLocation>
</comment>
<keyword evidence="6" id="KW-0851">Voltage-gated channel</keyword>
<feature type="transmembrane region" description="Helical" evidence="12">
    <location>
        <begin position="307"/>
        <end position="335"/>
    </location>
</feature>
<evidence type="ECO:0000256" key="3">
    <source>
        <dbReference type="ARBA" id="ARBA00022538"/>
    </source>
</evidence>
<feature type="domain" description="Ion transport" evidence="13">
    <location>
        <begin position="24"/>
        <end position="134"/>
    </location>
</feature>
<dbReference type="Gene3D" id="1.20.120.350">
    <property type="entry name" value="Voltage-gated potassium channels. Chain C"/>
    <property type="match status" value="1"/>
</dbReference>
<evidence type="ECO:0000256" key="12">
    <source>
        <dbReference type="SAM" id="Phobius"/>
    </source>
</evidence>
<dbReference type="GO" id="GO:0001508">
    <property type="term" value="P:action potential"/>
    <property type="evidence" value="ECO:0007669"/>
    <property type="project" value="TreeGrafter"/>
</dbReference>
<evidence type="ECO:0000256" key="8">
    <source>
        <dbReference type="ARBA" id="ARBA00022989"/>
    </source>
</evidence>
<evidence type="ECO:0000256" key="4">
    <source>
        <dbReference type="ARBA" id="ARBA00022692"/>
    </source>
</evidence>
<dbReference type="GO" id="GO:0005249">
    <property type="term" value="F:voltage-gated potassium channel activity"/>
    <property type="evidence" value="ECO:0007669"/>
    <property type="project" value="InterPro"/>
</dbReference>
<organism evidence="14">
    <name type="scientific">marine metagenome</name>
    <dbReference type="NCBI Taxonomy" id="408172"/>
    <lineage>
        <taxon>unclassified sequences</taxon>
        <taxon>metagenomes</taxon>
        <taxon>ecological metagenomes</taxon>
    </lineage>
</organism>
<dbReference type="PANTHER" id="PTHR11537">
    <property type="entry name" value="VOLTAGE-GATED POTASSIUM CHANNEL"/>
    <property type="match status" value="1"/>
</dbReference>
<keyword evidence="4 12" id="KW-0812">Transmembrane</keyword>
<feature type="transmembrane region" description="Helical" evidence="12">
    <location>
        <begin position="53"/>
        <end position="76"/>
    </location>
</feature>
<evidence type="ECO:0000256" key="10">
    <source>
        <dbReference type="ARBA" id="ARBA00023136"/>
    </source>
</evidence>
<dbReference type="AlphaFoldDB" id="A0A381TNY9"/>